<evidence type="ECO:0000256" key="3">
    <source>
        <dbReference type="ARBA" id="ARBA00022692"/>
    </source>
</evidence>
<dbReference type="InterPro" id="IPR013112">
    <property type="entry name" value="FAD-bd_8"/>
</dbReference>
<evidence type="ECO:0008006" key="15">
    <source>
        <dbReference type="Google" id="ProtNLM"/>
    </source>
</evidence>
<evidence type="ECO:0000256" key="2">
    <source>
        <dbReference type="ARBA" id="ARBA00022448"/>
    </source>
</evidence>
<dbReference type="PANTHER" id="PTHR32361:SF26">
    <property type="entry name" value="FAD-BINDING 8 DOMAIN-CONTAINING PROTEIN-RELATED"/>
    <property type="match status" value="1"/>
</dbReference>
<accession>A0A7C8V7F8</accession>
<feature type="transmembrane region" description="Helical" evidence="9">
    <location>
        <begin position="138"/>
        <end position="157"/>
    </location>
</feature>
<protein>
    <recommendedName>
        <fullName evidence="15">FAD-binding FR-type domain-containing protein</fullName>
    </recommendedName>
</protein>
<keyword evidence="2" id="KW-0813">Transport</keyword>
<evidence type="ECO:0000259" key="10">
    <source>
        <dbReference type="Pfam" id="PF01794"/>
    </source>
</evidence>
<feature type="domain" description="Ferric reductase NAD binding" evidence="12">
    <location>
        <begin position="353"/>
        <end position="398"/>
    </location>
</feature>
<feature type="transmembrane region" description="Helical" evidence="9">
    <location>
        <begin position="104"/>
        <end position="126"/>
    </location>
</feature>
<dbReference type="Gene3D" id="3.40.50.80">
    <property type="entry name" value="Nucleotide-binding domain of ferredoxin-NADP reductase (FNR) module"/>
    <property type="match status" value="1"/>
</dbReference>
<dbReference type="GO" id="GO:0006826">
    <property type="term" value="P:iron ion transport"/>
    <property type="evidence" value="ECO:0007669"/>
    <property type="project" value="TreeGrafter"/>
</dbReference>
<sequence>MEAGSVDKLANLAAVPLWYGLGLAACAVLLLLYQVSKSCIAGIKKGIVYMYGCVHLHSPLRLGIIGTTTRGRFVAWGLFVIANGVGMCLGPNNTTAWLVRSARMASMNFFLVACGGKLNYLGYVLGAPYSLAEALHKWAGYIGIVQATVHASIAIALKKPQDLWTDAGFLTVAGLVALAVLLSLKNKMYETHRFIHIALAIFIFRGFWVHSWEHLRPQYPITCISLWGSGFLLTKAMQLYRMAVGTGYAHIHVTHFQGAIQLRVETRRPSEFLPGQFFYLCMPRAHPFAFLQSHPFIIAWWDGISGEGTKTVYLLIQPRRGFTSRLLMLGHAISYRGFLEGPYGKRLRLDDYGTVIILASGIGIAGVLPYIKDLLLGFNASKAKIKRLHLIWILSAEGELG</sequence>
<evidence type="ECO:0000256" key="5">
    <source>
        <dbReference type="ARBA" id="ARBA00022989"/>
    </source>
</evidence>
<dbReference type="InterPro" id="IPR013121">
    <property type="entry name" value="Fe_red_NAD-bd_6"/>
</dbReference>
<dbReference type="OMA" id="AKICWFS"/>
<dbReference type="EMBL" id="JAABOJ010000073">
    <property type="protein sequence ID" value="KAF3270562.1"/>
    <property type="molecule type" value="Genomic_DNA"/>
</dbReference>
<evidence type="ECO:0000256" key="6">
    <source>
        <dbReference type="ARBA" id="ARBA00023002"/>
    </source>
</evidence>
<evidence type="ECO:0000259" key="11">
    <source>
        <dbReference type="Pfam" id="PF08022"/>
    </source>
</evidence>
<feature type="transmembrane region" description="Helical" evidence="9">
    <location>
        <begin position="17"/>
        <end position="35"/>
    </location>
</feature>
<dbReference type="AlphaFoldDB" id="A0A7C8V7F8"/>
<evidence type="ECO:0000313" key="14">
    <source>
        <dbReference type="Proteomes" id="UP000474640"/>
    </source>
</evidence>
<organism evidence="13 14">
    <name type="scientific">Orbilia oligospora</name>
    <name type="common">Nematode-trapping fungus</name>
    <name type="synonym">Arthrobotrys oligospora</name>
    <dbReference type="NCBI Taxonomy" id="2813651"/>
    <lineage>
        <taxon>Eukaryota</taxon>
        <taxon>Fungi</taxon>
        <taxon>Dikarya</taxon>
        <taxon>Ascomycota</taxon>
        <taxon>Pezizomycotina</taxon>
        <taxon>Orbiliomycetes</taxon>
        <taxon>Orbiliales</taxon>
        <taxon>Orbiliaceae</taxon>
        <taxon>Orbilia</taxon>
    </lineage>
</organism>
<evidence type="ECO:0000313" key="13">
    <source>
        <dbReference type="EMBL" id="KAF3270562.1"/>
    </source>
</evidence>
<dbReference type="SUPFAM" id="SSF52343">
    <property type="entry name" value="Ferredoxin reductase-like, C-terminal NADP-linked domain"/>
    <property type="match status" value="1"/>
</dbReference>
<keyword evidence="7" id="KW-0406">Ion transport</keyword>
<keyword evidence="6" id="KW-0560">Oxidoreductase</keyword>
<gene>
    <name evidence="13" type="ORF">TWF970_010765</name>
</gene>
<comment type="caution">
    <text evidence="13">The sequence shown here is derived from an EMBL/GenBank/DDBJ whole genome shotgun (WGS) entry which is preliminary data.</text>
</comment>
<feature type="domain" description="FAD-binding 8" evidence="11">
    <location>
        <begin position="262"/>
        <end position="344"/>
    </location>
</feature>
<keyword evidence="8 9" id="KW-0472">Membrane</keyword>
<feature type="transmembrane region" description="Helical" evidence="9">
    <location>
        <begin position="73"/>
        <end position="92"/>
    </location>
</feature>
<reference evidence="13 14" key="1">
    <citation type="submission" date="2020-01" db="EMBL/GenBank/DDBJ databases">
        <authorList>
            <person name="Palmer J.M."/>
        </authorList>
    </citation>
    <scope>NUCLEOTIDE SEQUENCE [LARGE SCALE GENOMIC DNA]</scope>
    <source>
        <strain evidence="13 14">TWF970</strain>
    </source>
</reference>
<evidence type="ECO:0000256" key="1">
    <source>
        <dbReference type="ARBA" id="ARBA00004141"/>
    </source>
</evidence>
<dbReference type="Proteomes" id="UP000474640">
    <property type="component" value="Unassembled WGS sequence"/>
</dbReference>
<dbReference type="GO" id="GO:0005886">
    <property type="term" value="C:plasma membrane"/>
    <property type="evidence" value="ECO:0007669"/>
    <property type="project" value="TreeGrafter"/>
</dbReference>
<dbReference type="CDD" id="cd06186">
    <property type="entry name" value="NOX_Duox_like_FAD_NADP"/>
    <property type="match status" value="1"/>
</dbReference>
<dbReference type="InterPro" id="IPR051410">
    <property type="entry name" value="Ferric/Cupric_Reductase"/>
</dbReference>
<dbReference type="GO" id="GO:0006879">
    <property type="term" value="P:intracellular iron ion homeostasis"/>
    <property type="evidence" value="ECO:0007669"/>
    <property type="project" value="TreeGrafter"/>
</dbReference>
<dbReference type="OrthoDB" id="4226077at2759"/>
<evidence type="ECO:0000259" key="12">
    <source>
        <dbReference type="Pfam" id="PF08030"/>
    </source>
</evidence>
<keyword evidence="4" id="KW-0249">Electron transport</keyword>
<feature type="transmembrane region" description="Helical" evidence="9">
    <location>
        <begin position="163"/>
        <end position="182"/>
    </location>
</feature>
<comment type="subcellular location">
    <subcellularLocation>
        <location evidence="1">Membrane</location>
        <topology evidence="1">Multi-pass membrane protein</topology>
    </subcellularLocation>
</comment>
<dbReference type="Pfam" id="PF01794">
    <property type="entry name" value="Ferric_reduct"/>
    <property type="match status" value="1"/>
</dbReference>
<dbReference type="PANTHER" id="PTHR32361">
    <property type="entry name" value="FERRIC/CUPRIC REDUCTASE TRANSMEMBRANE COMPONENT"/>
    <property type="match status" value="1"/>
</dbReference>
<keyword evidence="3 9" id="KW-0812">Transmembrane</keyword>
<proteinExistence type="predicted"/>
<name>A0A7C8V7F8_ORBOL</name>
<dbReference type="Pfam" id="PF08030">
    <property type="entry name" value="NAD_binding_6"/>
    <property type="match status" value="1"/>
</dbReference>
<dbReference type="InterPro" id="IPR013130">
    <property type="entry name" value="Fe3_Rdtase_TM_dom"/>
</dbReference>
<dbReference type="GO" id="GO:0000293">
    <property type="term" value="F:ferric-chelate reductase activity"/>
    <property type="evidence" value="ECO:0007669"/>
    <property type="project" value="UniProtKB-ARBA"/>
</dbReference>
<dbReference type="GO" id="GO:0015677">
    <property type="term" value="P:copper ion import"/>
    <property type="evidence" value="ECO:0007669"/>
    <property type="project" value="TreeGrafter"/>
</dbReference>
<evidence type="ECO:0000256" key="4">
    <source>
        <dbReference type="ARBA" id="ARBA00022982"/>
    </source>
</evidence>
<keyword evidence="5 9" id="KW-1133">Transmembrane helix</keyword>
<dbReference type="Pfam" id="PF08022">
    <property type="entry name" value="FAD_binding_8"/>
    <property type="match status" value="1"/>
</dbReference>
<feature type="transmembrane region" description="Helical" evidence="9">
    <location>
        <begin position="352"/>
        <end position="371"/>
    </location>
</feature>
<dbReference type="InterPro" id="IPR039261">
    <property type="entry name" value="FNR_nucleotide-bd"/>
</dbReference>
<evidence type="ECO:0000256" key="7">
    <source>
        <dbReference type="ARBA" id="ARBA00023065"/>
    </source>
</evidence>
<feature type="domain" description="Ferric oxidoreductase" evidence="10">
    <location>
        <begin position="109"/>
        <end position="204"/>
    </location>
</feature>
<evidence type="ECO:0000256" key="8">
    <source>
        <dbReference type="ARBA" id="ARBA00023136"/>
    </source>
</evidence>
<evidence type="ECO:0000256" key="9">
    <source>
        <dbReference type="SAM" id="Phobius"/>
    </source>
</evidence>